<name>A0A8D9PGM8_9VIRU</name>
<accession>A0A8D9PGM8</accession>
<organism evidence="1">
    <name type="scientific">Bacteriophage sp</name>
    <dbReference type="NCBI Taxonomy" id="38018"/>
    <lineage>
        <taxon>Viruses</taxon>
    </lineage>
</organism>
<protein>
    <submittedName>
        <fullName evidence="1">Uncharacterized protein</fullName>
    </submittedName>
</protein>
<evidence type="ECO:0000313" key="1">
    <source>
        <dbReference type="EMBL" id="DAD56868.1"/>
    </source>
</evidence>
<dbReference type="EMBL" id="BK029947">
    <property type="protein sequence ID" value="DAD56868.1"/>
    <property type="molecule type" value="Genomic_DNA"/>
</dbReference>
<reference evidence="1" key="1">
    <citation type="journal article" date="2021" name="Proc. Natl. Acad. Sci. U.S.A.">
        <title>A Catalog of Tens of Thousands of Viruses from Human Metagenomes Reveals Hidden Associations with Chronic Diseases.</title>
        <authorList>
            <person name="Tisza M.J."/>
            <person name="Buck C.B."/>
        </authorList>
    </citation>
    <scope>NUCLEOTIDE SEQUENCE</scope>
    <source>
        <strain evidence="1">CtPNe1</strain>
    </source>
</reference>
<proteinExistence type="predicted"/>
<sequence>MLLFNRCKQLIINISFYLNRTIVESCIDTFLYRCNLFYFRGFIMRVVRLKMYQEMARFNNPSAPKGADCYPLPPFSTVNGFIHSMCQWKRYHKLDYFVTGKGIYNTKVQKEWHGGYNFNKISDEMLNRWDVITDNANGSHTGWVNAVKYHLMLVDLYTTIYIKADDSDIDDIYHALLNPPVYPSLGEYGDLCKIEVVDIVELKELDKPISAPLDTQSYIPVNKGNFAGTIYRINNKYEIIKGFRRFQKVSCYLVDKGQEVVSNLFDDDKPIIFID</sequence>